<dbReference type="EMBL" id="CP063767">
    <property type="protein sequence ID" value="QOY59781.1"/>
    <property type="molecule type" value="Genomic_DNA"/>
</dbReference>
<dbReference type="RefSeq" id="WP_194369529.1">
    <property type="nucleotide sequence ID" value="NZ_CP063767.1"/>
</dbReference>
<dbReference type="InterPro" id="IPR020471">
    <property type="entry name" value="AKR"/>
</dbReference>
<keyword evidence="3" id="KW-1185">Reference proteome</keyword>
<evidence type="ECO:0000313" key="3">
    <source>
        <dbReference type="Proteomes" id="UP000593735"/>
    </source>
</evidence>
<reference evidence="2 3" key="1">
    <citation type="submission" date="2020-10" db="EMBL/GenBank/DDBJ databases">
        <title>Olsenella immobilis sp.nov., isolated from the mud in a fermentation cellar used for the production of Chinese strong-flavoured liquor.</title>
        <authorList>
            <person name="Lu L."/>
        </authorList>
    </citation>
    <scope>NUCLEOTIDE SEQUENCE [LARGE SCALE GENOMIC DNA]</scope>
    <source>
        <strain evidence="2 3">LZLJ-2</strain>
    </source>
</reference>
<dbReference type="PANTHER" id="PTHR43638:SF3">
    <property type="entry name" value="ALDEHYDE REDUCTASE"/>
    <property type="match status" value="1"/>
</dbReference>
<dbReference type="PANTHER" id="PTHR43638">
    <property type="entry name" value="OXIDOREDUCTASE, ALDO/KETO REDUCTASE FAMILY PROTEIN"/>
    <property type="match status" value="1"/>
</dbReference>
<dbReference type="InterPro" id="IPR036812">
    <property type="entry name" value="NAD(P)_OxRdtase_dom_sf"/>
</dbReference>
<accession>A0A7S7M6P9</accession>
<dbReference type="AlphaFoldDB" id="A0A7S7M6P9"/>
<organism evidence="2 3">
    <name type="scientific">Thermophilibacter immobilis</name>
    <dbReference type="NCBI Taxonomy" id="2779519"/>
    <lineage>
        <taxon>Bacteria</taxon>
        <taxon>Bacillati</taxon>
        <taxon>Actinomycetota</taxon>
        <taxon>Coriobacteriia</taxon>
        <taxon>Coriobacteriales</taxon>
        <taxon>Atopobiaceae</taxon>
        <taxon>Thermophilibacter</taxon>
    </lineage>
</organism>
<feature type="domain" description="NADP-dependent oxidoreductase" evidence="1">
    <location>
        <begin position="1"/>
        <end position="146"/>
    </location>
</feature>
<sequence length="158" mass="17581">MEELVEHGKIGAWGVSNFDVDDMEELWRIPDGQHCQVNQVLYHPASRGIEFNLLPWMRSHDVALMAYCPLAQAGSLRRGLFSSPELTAVAQRHEATVPQVILAWDVRDGHTVAIPKSCTPEHARENAAAANIQLDTEDLALIDKAWPAPSRKVPLDIQ</sequence>
<dbReference type="PRINTS" id="PR00069">
    <property type="entry name" value="ALDKETRDTASE"/>
</dbReference>
<dbReference type="GO" id="GO:0016491">
    <property type="term" value="F:oxidoreductase activity"/>
    <property type="evidence" value="ECO:0007669"/>
    <property type="project" value="InterPro"/>
</dbReference>
<dbReference type="Gene3D" id="3.20.20.100">
    <property type="entry name" value="NADP-dependent oxidoreductase domain"/>
    <property type="match status" value="1"/>
</dbReference>
<protein>
    <submittedName>
        <fullName evidence="2">Aldo/keto reductase</fullName>
    </submittedName>
</protein>
<dbReference type="Pfam" id="PF00248">
    <property type="entry name" value="Aldo_ket_red"/>
    <property type="match status" value="1"/>
</dbReference>
<dbReference type="Proteomes" id="UP000593735">
    <property type="component" value="Chromosome"/>
</dbReference>
<gene>
    <name evidence="2" type="ORF">INP52_04830</name>
</gene>
<dbReference type="KEGG" id="tio:INP52_04830"/>
<name>A0A7S7M6P9_9ACTN</name>
<dbReference type="InterPro" id="IPR023210">
    <property type="entry name" value="NADP_OxRdtase_dom"/>
</dbReference>
<evidence type="ECO:0000259" key="1">
    <source>
        <dbReference type="Pfam" id="PF00248"/>
    </source>
</evidence>
<evidence type="ECO:0000313" key="2">
    <source>
        <dbReference type="EMBL" id="QOY59781.1"/>
    </source>
</evidence>
<proteinExistence type="predicted"/>
<dbReference type="SUPFAM" id="SSF51430">
    <property type="entry name" value="NAD(P)-linked oxidoreductase"/>
    <property type="match status" value="1"/>
</dbReference>